<organism evidence="1 2">
    <name type="scientific">Salinibacillus aidingensis</name>
    <dbReference type="NCBI Taxonomy" id="237684"/>
    <lineage>
        <taxon>Bacteria</taxon>
        <taxon>Bacillati</taxon>
        <taxon>Bacillota</taxon>
        <taxon>Bacilli</taxon>
        <taxon>Bacillales</taxon>
        <taxon>Bacillaceae</taxon>
        <taxon>Salinibacillus</taxon>
    </lineage>
</organism>
<evidence type="ECO:0000313" key="1">
    <source>
        <dbReference type="EMBL" id="GAA0489348.1"/>
    </source>
</evidence>
<comment type="caution">
    <text evidence="1">The sequence shown here is derived from an EMBL/GenBank/DDBJ whole genome shotgun (WGS) entry which is preliminary data.</text>
</comment>
<name>A0ABN1B3A3_9BACI</name>
<protein>
    <submittedName>
        <fullName evidence="1">Uncharacterized protein</fullName>
    </submittedName>
</protein>
<keyword evidence="2" id="KW-1185">Reference proteome</keyword>
<reference evidence="1 2" key="1">
    <citation type="journal article" date="2019" name="Int. J. Syst. Evol. Microbiol.">
        <title>The Global Catalogue of Microorganisms (GCM) 10K type strain sequencing project: providing services to taxonomists for standard genome sequencing and annotation.</title>
        <authorList>
            <consortium name="The Broad Institute Genomics Platform"/>
            <consortium name="The Broad Institute Genome Sequencing Center for Infectious Disease"/>
            <person name="Wu L."/>
            <person name="Ma J."/>
        </authorList>
    </citation>
    <scope>NUCLEOTIDE SEQUENCE [LARGE SCALE GENOMIC DNA]</scope>
    <source>
        <strain evidence="1 2">JCM 12389</strain>
    </source>
</reference>
<dbReference type="Proteomes" id="UP001500880">
    <property type="component" value="Unassembled WGS sequence"/>
</dbReference>
<gene>
    <name evidence="1" type="ORF">GCM10008986_13970</name>
</gene>
<dbReference type="EMBL" id="BAAADO010000003">
    <property type="protein sequence ID" value="GAA0489348.1"/>
    <property type="molecule type" value="Genomic_DNA"/>
</dbReference>
<sequence length="57" mass="6943">MNPEWLLFFPSLYGFATYDSYTATIENNKLYEKEQRKFLKENYQNPEFQILKGQKVK</sequence>
<evidence type="ECO:0000313" key="2">
    <source>
        <dbReference type="Proteomes" id="UP001500880"/>
    </source>
</evidence>
<proteinExistence type="predicted"/>
<accession>A0ABN1B3A3</accession>